<dbReference type="OrthoDB" id="10261753at2759"/>
<dbReference type="InterPro" id="IPR038511">
    <property type="entry name" value="TAP42/TAP46-like_sf"/>
</dbReference>
<feature type="region of interest" description="Disordered" evidence="1">
    <location>
        <begin position="305"/>
        <end position="358"/>
    </location>
</feature>
<feature type="region of interest" description="Disordered" evidence="1">
    <location>
        <begin position="215"/>
        <end position="268"/>
    </location>
</feature>
<dbReference type="GO" id="GO:0005829">
    <property type="term" value="C:cytosol"/>
    <property type="evidence" value="ECO:0007669"/>
    <property type="project" value="TreeGrafter"/>
</dbReference>
<feature type="compositionally biased region" description="Basic and acidic residues" evidence="1">
    <location>
        <begin position="230"/>
        <end position="247"/>
    </location>
</feature>
<dbReference type="Pfam" id="PF04177">
    <property type="entry name" value="TAP42"/>
    <property type="match status" value="1"/>
</dbReference>
<reference evidence="2" key="1">
    <citation type="journal article" date="2020" name="Stud. Mycol.">
        <title>101 Dothideomycetes genomes: a test case for predicting lifestyles and emergence of pathogens.</title>
        <authorList>
            <person name="Haridas S."/>
            <person name="Albert R."/>
            <person name="Binder M."/>
            <person name="Bloem J."/>
            <person name="Labutti K."/>
            <person name="Salamov A."/>
            <person name="Andreopoulos B."/>
            <person name="Baker S."/>
            <person name="Barry K."/>
            <person name="Bills G."/>
            <person name="Bluhm B."/>
            <person name="Cannon C."/>
            <person name="Castanera R."/>
            <person name="Culley D."/>
            <person name="Daum C."/>
            <person name="Ezra D."/>
            <person name="Gonzalez J."/>
            <person name="Henrissat B."/>
            <person name="Kuo A."/>
            <person name="Liang C."/>
            <person name="Lipzen A."/>
            <person name="Lutzoni F."/>
            <person name="Magnuson J."/>
            <person name="Mondo S."/>
            <person name="Nolan M."/>
            <person name="Ohm R."/>
            <person name="Pangilinan J."/>
            <person name="Park H.-J."/>
            <person name="Ramirez L."/>
            <person name="Alfaro M."/>
            <person name="Sun H."/>
            <person name="Tritt A."/>
            <person name="Yoshinaga Y."/>
            <person name="Zwiers L.-H."/>
            <person name="Turgeon B."/>
            <person name="Goodwin S."/>
            <person name="Spatafora J."/>
            <person name="Crous P."/>
            <person name="Grigoriev I."/>
        </authorList>
    </citation>
    <scope>NUCLEOTIDE SEQUENCE</scope>
    <source>
        <strain evidence="2">CBS 122681</strain>
    </source>
</reference>
<sequence>MEEQPKSIRALFLSAESARQALSRVSSPTNSPTYQDSLTNTIATYEQCLQLSQQVSLFSPNETLDDVSSTDLQYMTISYQLSELVQKVVGDVFARKSNLLKARDYYEQFLKLLDSYDILSRSDARLFEQYLENRNNFSTASTKDAAARRDAKITRFKEEKELKRKLEYLQQNPRFAENDEQVVRDLHLTNLAYMTHQTFASLESIAQELHIISLAPPTPAPESQSALAPDNREDDRGARDGYSDRLDQSLPGLRNSGPILSSDGKPLRPFTLLDNRQRLQNGVFRPDHSLPTMTIDEYLEEEKRRGGMIEGGGEQSGIRPEPNEDDLDKADEETLKARAWDEFKEDNPKGSGNTLNRG</sequence>
<dbReference type="InterPro" id="IPR007304">
    <property type="entry name" value="TAP46-like"/>
</dbReference>
<dbReference type="PANTHER" id="PTHR10933:SF9">
    <property type="entry name" value="IMMUNOGLOBULIN-BINDING PROTEIN 1"/>
    <property type="match status" value="1"/>
</dbReference>
<dbReference type="GO" id="GO:0035303">
    <property type="term" value="P:regulation of dephosphorylation"/>
    <property type="evidence" value="ECO:0007669"/>
    <property type="project" value="TreeGrafter"/>
</dbReference>
<organism evidence="2 3">
    <name type="scientific">Lophiostoma macrostomum CBS 122681</name>
    <dbReference type="NCBI Taxonomy" id="1314788"/>
    <lineage>
        <taxon>Eukaryota</taxon>
        <taxon>Fungi</taxon>
        <taxon>Dikarya</taxon>
        <taxon>Ascomycota</taxon>
        <taxon>Pezizomycotina</taxon>
        <taxon>Dothideomycetes</taxon>
        <taxon>Pleosporomycetidae</taxon>
        <taxon>Pleosporales</taxon>
        <taxon>Lophiostomataceae</taxon>
        <taxon>Lophiostoma</taxon>
    </lineage>
</organism>
<feature type="compositionally biased region" description="Basic and acidic residues" evidence="1">
    <location>
        <begin position="332"/>
        <end position="348"/>
    </location>
</feature>
<name>A0A6A6TII9_9PLEO</name>
<dbReference type="Gene3D" id="1.25.40.540">
    <property type="entry name" value="TAP42-like family"/>
    <property type="match status" value="1"/>
</dbReference>
<evidence type="ECO:0000256" key="1">
    <source>
        <dbReference type="SAM" id="MobiDB-lite"/>
    </source>
</evidence>
<gene>
    <name evidence="2" type="ORF">K491DRAFT_689810</name>
</gene>
<keyword evidence="3" id="KW-1185">Reference proteome</keyword>
<accession>A0A6A6TII9</accession>
<evidence type="ECO:0000313" key="3">
    <source>
        <dbReference type="Proteomes" id="UP000799324"/>
    </source>
</evidence>
<proteinExistence type="predicted"/>
<dbReference type="Proteomes" id="UP000799324">
    <property type="component" value="Unassembled WGS sequence"/>
</dbReference>
<dbReference type="GO" id="GO:0009966">
    <property type="term" value="P:regulation of signal transduction"/>
    <property type="evidence" value="ECO:0007669"/>
    <property type="project" value="InterPro"/>
</dbReference>
<dbReference type="PANTHER" id="PTHR10933">
    <property type="entry name" value="IMMUNOGLOBULIN-BINDING PROTEIN 1"/>
    <property type="match status" value="1"/>
</dbReference>
<dbReference type="GO" id="GO:0051721">
    <property type="term" value="F:protein phosphatase 2A binding"/>
    <property type="evidence" value="ECO:0007669"/>
    <property type="project" value="TreeGrafter"/>
</dbReference>
<dbReference type="EMBL" id="MU004312">
    <property type="protein sequence ID" value="KAF2658738.1"/>
    <property type="molecule type" value="Genomic_DNA"/>
</dbReference>
<dbReference type="AlphaFoldDB" id="A0A6A6TII9"/>
<protein>
    <submittedName>
        <fullName evidence="2">TAP42-like protein</fullName>
    </submittedName>
</protein>
<evidence type="ECO:0000313" key="2">
    <source>
        <dbReference type="EMBL" id="KAF2658738.1"/>
    </source>
</evidence>